<accession>A0A4Y8D097</accession>
<feature type="compositionally biased region" description="Basic and acidic residues" evidence="1">
    <location>
        <begin position="114"/>
        <end position="127"/>
    </location>
</feature>
<dbReference type="EMBL" id="PHWZ01000223">
    <property type="protein sequence ID" value="TEY56931.1"/>
    <property type="molecule type" value="Genomic_DNA"/>
</dbReference>
<feature type="compositionally biased region" description="Basic and acidic residues" evidence="1">
    <location>
        <begin position="61"/>
        <end position="89"/>
    </location>
</feature>
<keyword evidence="2" id="KW-0732">Signal</keyword>
<proteinExistence type="predicted"/>
<dbReference type="AlphaFoldDB" id="A0A4Y8D097"/>
<feature type="chain" id="PRO_5021324919" evidence="2">
    <location>
        <begin position="23"/>
        <end position="127"/>
    </location>
</feature>
<comment type="caution">
    <text evidence="3">The sequence shown here is derived from an EMBL/GenBank/DDBJ whole genome shotgun (WGS) entry which is preliminary data.</text>
</comment>
<name>A0A4Y8D097_9HELO</name>
<evidence type="ECO:0000313" key="4">
    <source>
        <dbReference type="Proteomes" id="UP000297299"/>
    </source>
</evidence>
<evidence type="ECO:0000256" key="1">
    <source>
        <dbReference type="SAM" id="MobiDB-lite"/>
    </source>
</evidence>
<evidence type="ECO:0000256" key="2">
    <source>
        <dbReference type="SAM" id="SignalP"/>
    </source>
</evidence>
<evidence type="ECO:0000313" key="3">
    <source>
        <dbReference type="EMBL" id="TEY56931.1"/>
    </source>
</evidence>
<sequence>MATKARLTFLRIFIELFTTTIAKKMREAENLLQPLKSQARLSHPSPQMPCHYIQLVTPDLRIDNNRKKNPYDTSENKYTEKDQIQKTEASDEASDPIADEWSHKGLRVDSASANHEEKILEKLTRAK</sequence>
<dbReference type="Proteomes" id="UP000297299">
    <property type="component" value="Unassembled WGS sequence"/>
</dbReference>
<gene>
    <name evidence="3" type="ORF">BOTCAL_0223g00100</name>
</gene>
<feature type="region of interest" description="Disordered" evidence="1">
    <location>
        <begin position="61"/>
        <end position="127"/>
    </location>
</feature>
<feature type="signal peptide" evidence="2">
    <location>
        <begin position="1"/>
        <end position="22"/>
    </location>
</feature>
<keyword evidence="4" id="KW-1185">Reference proteome</keyword>
<protein>
    <submittedName>
        <fullName evidence="3">Uncharacterized protein</fullName>
    </submittedName>
</protein>
<reference evidence="3 4" key="1">
    <citation type="submission" date="2017-11" db="EMBL/GenBank/DDBJ databases">
        <title>Comparative genomics of Botrytis spp.</title>
        <authorList>
            <person name="Valero-Jimenez C.A."/>
            <person name="Tapia P."/>
            <person name="Veloso J."/>
            <person name="Silva-Moreno E."/>
            <person name="Staats M."/>
            <person name="Valdes J.H."/>
            <person name="Van Kan J.A.L."/>
        </authorList>
    </citation>
    <scope>NUCLEOTIDE SEQUENCE [LARGE SCALE GENOMIC DNA]</scope>
    <source>
        <strain evidence="3 4">MUCL2830</strain>
    </source>
</reference>
<organism evidence="3 4">
    <name type="scientific">Botryotinia calthae</name>
    <dbReference type="NCBI Taxonomy" id="38488"/>
    <lineage>
        <taxon>Eukaryota</taxon>
        <taxon>Fungi</taxon>
        <taxon>Dikarya</taxon>
        <taxon>Ascomycota</taxon>
        <taxon>Pezizomycotina</taxon>
        <taxon>Leotiomycetes</taxon>
        <taxon>Helotiales</taxon>
        <taxon>Sclerotiniaceae</taxon>
        <taxon>Botryotinia</taxon>
    </lineage>
</organism>